<dbReference type="Proteomes" id="UP001219518">
    <property type="component" value="Unassembled WGS sequence"/>
</dbReference>
<dbReference type="PROSITE" id="PS00086">
    <property type="entry name" value="CYTOCHROME_P450"/>
    <property type="match status" value="1"/>
</dbReference>
<dbReference type="InterPro" id="IPR002401">
    <property type="entry name" value="Cyt_P450_E_grp-I"/>
</dbReference>
<keyword evidence="5 9" id="KW-0560">Oxidoreductase</keyword>
<keyword evidence="4 8" id="KW-0479">Metal-binding</keyword>
<comment type="cofactor">
    <cofactor evidence="1 8">
        <name>heme</name>
        <dbReference type="ChEBI" id="CHEBI:30413"/>
    </cofactor>
</comment>
<dbReference type="GO" id="GO:0005506">
    <property type="term" value="F:iron ion binding"/>
    <property type="evidence" value="ECO:0007669"/>
    <property type="project" value="InterPro"/>
</dbReference>
<dbReference type="GO" id="GO:0016705">
    <property type="term" value="F:oxidoreductase activity, acting on paired donors, with incorporation or reduction of molecular oxygen"/>
    <property type="evidence" value="ECO:0007669"/>
    <property type="project" value="InterPro"/>
</dbReference>
<evidence type="ECO:0000256" key="6">
    <source>
        <dbReference type="ARBA" id="ARBA00023004"/>
    </source>
</evidence>
<sequence length="522" mass="58143">MLSAVDLVALLLFGVVLLCSEWGWLRPRKSKTLSPANTPPPSPKPKTEPRRKTVQDIPGPWPSLPVLGTRWIYSLGVYKMDKIHEAYRDMFERYGPVVREEALWQIPVVSILERSAIETVLRSSSKYPLRPPTEVTAHYRQSRPDRYTNLGLVNEQGETWHQLRSVLTPELTSVKTMLRFLPELNTVACDLTNLLAASRDSNGVITRFEELANRLGLESTCTLILGRRMGFLDDTVDPQAAKLAAAVKVHFCASRDTFYGLPFWKIMPTKAYKELVESEETIYDIISGLVDSALAEEQNTAQVDAVQSVFLAVLNAPELDIRDKKAAIIDFIAAGIQTLGNTLVFVLYLIAKHPHVQERLYEELVAAAPAGSPWTAQNLRNAPYLKACIMEAFRVLPTAPCVARIIDTDMVLSGYHLNAGSVVLCHTWLAGLKESNFPAAQEYRPERWLNGGPGSAATFLVLPFGCGRRMCPGKRFVEQALQVVVAQTIRDFEVGFAGDLGLQFEFLLTPQGPASFTFRDRV</sequence>
<evidence type="ECO:0000313" key="11">
    <source>
        <dbReference type="EMBL" id="KAK3911990.1"/>
    </source>
</evidence>
<dbReference type="AlphaFoldDB" id="A0AAE1LA67"/>
<dbReference type="InterPro" id="IPR017972">
    <property type="entry name" value="Cyt_P450_CS"/>
</dbReference>
<dbReference type="InterPro" id="IPR036396">
    <property type="entry name" value="Cyt_P450_sf"/>
</dbReference>
<gene>
    <name evidence="11" type="ORF">KUF71_021560</name>
</gene>
<dbReference type="InterPro" id="IPR050479">
    <property type="entry name" value="CYP11_CYP27_families"/>
</dbReference>
<accession>A0AAE1LA67</accession>
<evidence type="ECO:0000256" key="9">
    <source>
        <dbReference type="RuleBase" id="RU000461"/>
    </source>
</evidence>
<keyword evidence="12" id="KW-1185">Reference proteome</keyword>
<comment type="caution">
    <text evidence="11">The sequence shown here is derived from an EMBL/GenBank/DDBJ whole genome shotgun (WGS) entry which is preliminary data.</text>
</comment>
<evidence type="ECO:0000256" key="7">
    <source>
        <dbReference type="ARBA" id="ARBA00023033"/>
    </source>
</evidence>
<dbReference type="PANTHER" id="PTHR24279">
    <property type="entry name" value="CYTOCHROME P450"/>
    <property type="match status" value="1"/>
</dbReference>
<dbReference type="GO" id="GO:0004497">
    <property type="term" value="F:monooxygenase activity"/>
    <property type="evidence" value="ECO:0007669"/>
    <property type="project" value="UniProtKB-KW"/>
</dbReference>
<evidence type="ECO:0000256" key="5">
    <source>
        <dbReference type="ARBA" id="ARBA00023002"/>
    </source>
</evidence>
<evidence type="ECO:0000313" key="12">
    <source>
        <dbReference type="Proteomes" id="UP001219518"/>
    </source>
</evidence>
<evidence type="ECO:0000256" key="2">
    <source>
        <dbReference type="ARBA" id="ARBA00010617"/>
    </source>
</evidence>
<keyword evidence="3 8" id="KW-0349">Heme</keyword>
<keyword evidence="6 8" id="KW-0408">Iron</keyword>
<dbReference type="CDD" id="cd11054">
    <property type="entry name" value="CYP24A1-like"/>
    <property type="match status" value="1"/>
</dbReference>
<dbReference type="SUPFAM" id="SSF48264">
    <property type="entry name" value="Cytochrome P450"/>
    <property type="match status" value="1"/>
</dbReference>
<dbReference type="InterPro" id="IPR001128">
    <property type="entry name" value="Cyt_P450"/>
</dbReference>
<reference evidence="11" key="2">
    <citation type="journal article" date="2023" name="BMC Genomics">
        <title>Pest status, molecular evolution, and epigenetic factors derived from the genome assembly of Frankliniella fusca, a thysanopteran phytovirus vector.</title>
        <authorList>
            <person name="Catto M.A."/>
            <person name="Labadie P.E."/>
            <person name="Jacobson A.L."/>
            <person name="Kennedy G.G."/>
            <person name="Srinivasan R."/>
            <person name="Hunt B.G."/>
        </authorList>
    </citation>
    <scope>NUCLEOTIDE SEQUENCE</scope>
    <source>
        <strain evidence="11">PL_HMW_Pooled</strain>
    </source>
</reference>
<dbReference type="GO" id="GO:0020037">
    <property type="term" value="F:heme binding"/>
    <property type="evidence" value="ECO:0007669"/>
    <property type="project" value="InterPro"/>
</dbReference>
<dbReference type="FunFam" id="1.10.630.10:FF:000006">
    <property type="entry name" value="Cytochrome P450 302a1, mitochondrial"/>
    <property type="match status" value="1"/>
</dbReference>
<dbReference type="Gene3D" id="1.10.630.10">
    <property type="entry name" value="Cytochrome P450"/>
    <property type="match status" value="1"/>
</dbReference>
<evidence type="ECO:0000256" key="4">
    <source>
        <dbReference type="ARBA" id="ARBA00022723"/>
    </source>
</evidence>
<feature type="binding site" description="axial binding residue" evidence="8">
    <location>
        <position position="471"/>
    </location>
    <ligand>
        <name>heme</name>
        <dbReference type="ChEBI" id="CHEBI:30413"/>
    </ligand>
    <ligandPart>
        <name>Fe</name>
        <dbReference type="ChEBI" id="CHEBI:18248"/>
    </ligandPart>
</feature>
<keyword evidence="7 9" id="KW-0503">Monooxygenase</keyword>
<comment type="similarity">
    <text evidence="2 9">Belongs to the cytochrome P450 family.</text>
</comment>
<evidence type="ECO:0000256" key="3">
    <source>
        <dbReference type="ARBA" id="ARBA00022617"/>
    </source>
</evidence>
<reference evidence="11" key="1">
    <citation type="submission" date="2021-07" db="EMBL/GenBank/DDBJ databases">
        <authorList>
            <person name="Catto M.A."/>
            <person name="Jacobson A."/>
            <person name="Kennedy G."/>
            <person name="Labadie P."/>
            <person name="Hunt B.G."/>
            <person name="Srinivasan R."/>
        </authorList>
    </citation>
    <scope>NUCLEOTIDE SEQUENCE</scope>
    <source>
        <strain evidence="11">PL_HMW_Pooled</strain>
        <tissue evidence="11">Head</tissue>
    </source>
</reference>
<protein>
    <submittedName>
        <fullName evidence="11">Ecdysone 20-monooxygenase</fullName>
    </submittedName>
</protein>
<dbReference type="PRINTS" id="PR00385">
    <property type="entry name" value="P450"/>
</dbReference>
<dbReference type="PANTHER" id="PTHR24279:SF120">
    <property type="entry name" value="CYTOCHROME P450"/>
    <property type="match status" value="1"/>
</dbReference>
<evidence type="ECO:0000256" key="10">
    <source>
        <dbReference type="SAM" id="MobiDB-lite"/>
    </source>
</evidence>
<evidence type="ECO:0000256" key="8">
    <source>
        <dbReference type="PIRSR" id="PIRSR602401-1"/>
    </source>
</evidence>
<feature type="compositionally biased region" description="Basic and acidic residues" evidence="10">
    <location>
        <begin position="45"/>
        <end position="54"/>
    </location>
</feature>
<dbReference type="Pfam" id="PF00067">
    <property type="entry name" value="p450"/>
    <property type="match status" value="1"/>
</dbReference>
<feature type="region of interest" description="Disordered" evidence="10">
    <location>
        <begin position="32"/>
        <end position="59"/>
    </location>
</feature>
<dbReference type="PRINTS" id="PR00463">
    <property type="entry name" value="EP450I"/>
</dbReference>
<proteinExistence type="inferred from homology"/>
<organism evidence="11 12">
    <name type="scientific">Frankliniella fusca</name>
    <dbReference type="NCBI Taxonomy" id="407009"/>
    <lineage>
        <taxon>Eukaryota</taxon>
        <taxon>Metazoa</taxon>
        <taxon>Ecdysozoa</taxon>
        <taxon>Arthropoda</taxon>
        <taxon>Hexapoda</taxon>
        <taxon>Insecta</taxon>
        <taxon>Pterygota</taxon>
        <taxon>Neoptera</taxon>
        <taxon>Paraneoptera</taxon>
        <taxon>Thysanoptera</taxon>
        <taxon>Terebrantia</taxon>
        <taxon>Thripoidea</taxon>
        <taxon>Thripidae</taxon>
        <taxon>Frankliniella</taxon>
    </lineage>
</organism>
<evidence type="ECO:0000256" key="1">
    <source>
        <dbReference type="ARBA" id="ARBA00001971"/>
    </source>
</evidence>
<name>A0AAE1LA67_9NEOP</name>
<dbReference type="EMBL" id="JAHWGI010000289">
    <property type="protein sequence ID" value="KAK3911990.1"/>
    <property type="molecule type" value="Genomic_DNA"/>
</dbReference>